<feature type="compositionally biased region" description="Polar residues" evidence="6">
    <location>
        <begin position="683"/>
        <end position="708"/>
    </location>
</feature>
<reference evidence="7" key="1">
    <citation type="submission" date="2023-06" db="EMBL/GenBank/DDBJ databases">
        <title>Genome-scale phylogeny and comparative genomics of the fungal order Sordariales.</title>
        <authorList>
            <consortium name="Lawrence Berkeley National Laboratory"/>
            <person name="Hensen N."/>
            <person name="Bonometti L."/>
            <person name="Westerberg I."/>
            <person name="Brannstrom I.O."/>
            <person name="Guillou S."/>
            <person name="Cros-Aarteil S."/>
            <person name="Calhoun S."/>
            <person name="Haridas S."/>
            <person name="Kuo A."/>
            <person name="Mondo S."/>
            <person name="Pangilinan J."/>
            <person name="Riley R."/>
            <person name="LaButti K."/>
            <person name="Andreopoulos B."/>
            <person name="Lipzen A."/>
            <person name="Chen C."/>
            <person name="Yanf M."/>
            <person name="Daum C."/>
            <person name="Ng V."/>
            <person name="Clum A."/>
            <person name="Steindorff A."/>
            <person name="Ohm R."/>
            <person name="Martin F."/>
            <person name="Silar P."/>
            <person name="Natvig D."/>
            <person name="Lalanne C."/>
            <person name="Gautier V."/>
            <person name="Ament-velasquez S.L."/>
            <person name="Kruys A."/>
            <person name="Hutchinson M.I."/>
            <person name="Powell A.J."/>
            <person name="Barry K."/>
            <person name="Miller A.N."/>
            <person name="Grigoriev I.V."/>
            <person name="Debuchy R."/>
            <person name="Gladieux P."/>
            <person name="Thoren M.H."/>
            <person name="Johannesson H."/>
        </authorList>
    </citation>
    <scope>NUCLEOTIDE SEQUENCE</scope>
    <source>
        <strain evidence="7">SMH3187-1</strain>
    </source>
</reference>
<evidence type="ECO:0008006" key="9">
    <source>
        <dbReference type="Google" id="ProtNLM"/>
    </source>
</evidence>
<evidence type="ECO:0000256" key="2">
    <source>
        <dbReference type="ARBA" id="ARBA00023015"/>
    </source>
</evidence>
<dbReference type="CDD" id="cd12148">
    <property type="entry name" value="fungal_TF_MHR"/>
    <property type="match status" value="1"/>
</dbReference>
<protein>
    <recommendedName>
        <fullName evidence="9">Transcription factor domain-containing protein</fullName>
    </recommendedName>
</protein>
<organism evidence="7 8">
    <name type="scientific">Schizothecium vesticola</name>
    <dbReference type="NCBI Taxonomy" id="314040"/>
    <lineage>
        <taxon>Eukaryota</taxon>
        <taxon>Fungi</taxon>
        <taxon>Dikarya</taxon>
        <taxon>Ascomycota</taxon>
        <taxon>Pezizomycotina</taxon>
        <taxon>Sordariomycetes</taxon>
        <taxon>Sordariomycetidae</taxon>
        <taxon>Sordariales</taxon>
        <taxon>Schizotheciaceae</taxon>
        <taxon>Schizothecium</taxon>
    </lineage>
</organism>
<keyword evidence="1" id="KW-0862">Zinc</keyword>
<comment type="caution">
    <text evidence="7">The sequence shown here is derived from an EMBL/GenBank/DDBJ whole genome shotgun (WGS) entry which is preliminary data.</text>
</comment>
<evidence type="ECO:0000313" key="8">
    <source>
        <dbReference type="Proteomes" id="UP001172155"/>
    </source>
</evidence>
<evidence type="ECO:0000313" key="7">
    <source>
        <dbReference type="EMBL" id="KAK0737917.1"/>
    </source>
</evidence>
<keyword evidence="4" id="KW-0804">Transcription</keyword>
<gene>
    <name evidence="7" type="ORF">B0T18DRAFT_236598</name>
</gene>
<evidence type="ECO:0000256" key="4">
    <source>
        <dbReference type="ARBA" id="ARBA00023163"/>
    </source>
</evidence>
<evidence type="ECO:0000256" key="5">
    <source>
        <dbReference type="ARBA" id="ARBA00023242"/>
    </source>
</evidence>
<dbReference type="PANTHER" id="PTHR47171:SF6">
    <property type="entry name" value="SPECIFIC TRANSCRIPTION FACTOR, PUTATIVE (AFU_ORTHOLOGUE AFUA_2G06130)-RELATED"/>
    <property type="match status" value="1"/>
</dbReference>
<dbReference type="CDD" id="cd00067">
    <property type="entry name" value="GAL4"/>
    <property type="match status" value="1"/>
</dbReference>
<dbReference type="EMBL" id="JAUKUD010000007">
    <property type="protein sequence ID" value="KAK0737917.1"/>
    <property type="molecule type" value="Genomic_DNA"/>
</dbReference>
<feature type="region of interest" description="Disordered" evidence="6">
    <location>
        <begin position="19"/>
        <end position="58"/>
    </location>
</feature>
<evidence type="ECO:0000256" key="6">
    <source>
        <dbReference type="SAM" id="MobiDB-lite"/>
    </source>
</evidence>
<evidence type="ECO:0000256" key="3">
    <source>
        <dbReference type="ARBA" id="ARBA00023125"/>
    </source>
</evidence>
<sequence>MGTPTPQKGLMQTVKFVGHDASGRPLKRKQVSHACDGCKRKKKRCLHGPNSHPDPELPSDEALAVAEQLVSISQQPQSPPVGPTPPPVSARVAQLDHAAPFLGDLNPESVFVEATMTEISKVTPVETQGDARVGFWGTIDRDTNPKEATDLSLGHNLSSKPHLVFYTDNGDKRCVPVTDPLRFANYASEILVDELAAVVRPSESQWAALRNIYSIKIHPIFPIFDEACLRDLTQEPPRIAELIKASICLAAASDWDAAKHLFLNLNLPDSQERHRKLVPYGEYSKTVISFIRETTTILQAKTSRDMISKLRIMTLTCMYWQPEPSARSEPLVYYAVLASTVHTYGYHLKAMIDTNQPDAETADPDDVSRLFKCIYALDRLISAFWARPVMFHNYDLLMTPSPQSKSESPSFKLFWSIIELLDQVIVIYRPHAAQEEVHHINVPVLERLILEAGAESVVPDGVLASLEVLYHAVCVTSVRMPRDRFKTSPQMDEGGDLSYRHLPPSILNARRSHSADRIFDITKDRLRYKLSPMPFIPYALSLSLTVAYRKWKFSRTGMFRVRGFEDFAQTLAVLRPYGKIWTSARINSNLGNLVMERLDRVKQLEAESRSKQATTSAARPSSKARRGPHPDARPPDDIPMPRAENETFVPAAGDELPRIADTSSMEAPAPETAWIDVTGDPIDQQQNRGGPGSPSLTRTPGLSNAHTTSSDPFSPYPPPSYLGDLPFLTGTGEDATFESWDMADSVDNFFGSNLDLGNPLFWPGYAIDGGS</sequence>
<dbReference type="Proteomes" id="UP001172155">
    <property type="component" value="Unassembled WGS sequence"/>
</dbReference>
<accession>A0AA40EGS0</accession>
<name>A0AA40EGS0_9PEZI</name>
<dbReference type="AlphaFoldDB" id="A0AA40EGS0"/>
<evidence type="ECO:0000256" key="1">
    <source>
        <dbReference type="ARBA" id="ARBA00022833"/>
    </source>
</evidence>
<keyword evidence="2" id="KW-0805">Transcription regulation</keyword>
<dbReference type="GO" id="GO:0003677">
    <property type="term" value="F:DNA binding"/>
    <property type="evidence" value="ECO:0007669"/>
    <property type="project" value="UniProtKB-KW"/>
</dbReference>
<keyword evidence="5" id="KW-0539">Nucleus</keyword>
<feature type="region of interest" description="Disordered" evidence="6">
    <location>
        <begin position="680"/>
        <end position="718"/>
    </location>
</feature>
<keyword evidence="8" id="KW-1185">Reference proteome</keyword>
<feature type="region of interest" description="Disordered" evidence="6">
    <location>
        <begin position="605"/>
        <end position="643"/>
    </location>
</feature>
<dbReference type="InterPro" id="IPR052073">
    <property type="entry name" value="Amide_Lactam_Regulators"/>
</dbReference>
<dbReference type="GO" id="GO:0008270">
    <property type="term" value="F:zinc ion binding"/>
    <property type="evidence" value="ECO:0007669"/>
    <property type="project" value="InterPro"/>
</dbReference>
<dbReference type="InterPro" id="IPR001138">
    <property type="entry name" value="Zn2Cys6_DnaBD"/>
</dbReference>
<dbReference type="PANTHER" id="PTHR47171">
    <property type="entry name" value="FARA-RELATED"/>
    <property type="match status" value="1"/>
</dbReference>
<proteinExistence type="predicted"/>
<keyword evidence="3" id="KW-0238">DNA-binding</keyword>
<dbReference type="GO" id="GO:0000981">
    <property type="term" value="F:DNA-binding transcription factor activity, RNA polymerase II-specific"/>
    <property type="evidence" value="ECO:0007669"/>
    <property type="project" value="InterPro"/>
</dbReference>